<protein>
    <submittedName>
        <fullName evidence="2">Uncharacterized protein</fullName>
    </submittedName>
</protein>
<keyword evidence="1" id="KW-0812">Transmembrane</keyword>
<keyword evidence="1" id="KW-1133">Transmembrane helix</keyword>
<feature type="transmembrane region" description="Helical" evidence="1">
    <location>
        <begin position="32"/>
        <end position="53"/>
    </location>
</feature>
<reference evidence="2" key="1">
    <citation type="submission" date="2018-10" db="EMBL/GenBank/DDBJ databases">
        <title>Hidden diversity of soil giant viruses.</title>
        <authorList>
            <person name="Schulz F."/>
            <person name="Alteio L."/>
            <person name="Goudeau D."/>
            <person name="Ryan E.M."/>
            <person name="Malmstrom R.R."/>
            <person name="Blanchard J."/>
            <person name="Woyke T."/>
        </authorList>
    </citation>
    <scope>NUCLEOTIDE SEQUENCE</scope>
    <source>
        <strain evidence="2">TEV1</strain>
    </source>
</reference>
<proteinExistence type="predicted"/>
<gene>
    <name evidence="2" type="ORF">Terrestrivirus4_43</name>
</gene>
<organism evidence="2">
    <name type="scientific">Terrestrivirus sp</name>
    <dbReference type="NCBI Taxonomy" id="2487775"/>
    <lineage>
        <taxon>Viruses</taxon>
        <taxon>Varidnaviria</taxon>
        <taxon>Bamfordvirae</taxon>
        <taxon>Nucleocytoviricota</taxon>
        <taxon>Megaviricetes</taxon>
        <taxon>Imitervirales</taxon>
        <taxon>Mimiviridae</taxon>
        <taxon>Klosneuvirinae</taxon>
    </lineage>
</organism>
<sequence>MEYKYPPIYKYIATFVIIFLFLQFYKQIPCDTFLLFTLLITLLFIALDYMMIYDSPPLLDMNMDPKKDDDNSSDIVSNINDENRYNYKKYDRKNYGTYIDTIIGRNNSNKMNNYRKRQSVDETAE</sequence>
<dbReference type="EMBL" id="MK071982">
    <property type="protein sequence ID" value="AYV75995.1"/>
    <property type="molecule type" value="Genomic_DNA"/>
</dbReference>
<name>A0A3G4ZMB6_9VIRU</name>
<keyword evidence="1" id="KW-0472">Membrane</keyword>
<evidence type="ECO:0000256" key="1">
    <source>
        <dbReference type="SAM" id="Phobius"/>
    </source>
</evidence>
<evidence type="ECO:0000313" key="2">
    <source>
        <dbReference type="EMBL" id="AYV75995.1"/>
    </source>
</evidence>
<feature type="transmembrane region" description="Helical" evidence="1">
    <location>
        <begin position="6"/>
        <end position="25"/>
    </location>
</feature>
<accession>A0A3G4ZMB6</accession>